<dbReference type="CDD" id="cd06974">
    <property type="entry name" value="TerD_like"/>
    <property type="match status" value="2"/>
</dbReference>
<reference evidence="3" key="1">
    <citation type="submission" date="2022-10" db="EMBL/GenBank/DDBJ databases">
        <title>Rhodococcus sp.75.</title>
        <authorList>
            <person name="Sun M."/>
        </authorList>
    </citation>
    <scope>NUCLEOTIDE SEQUENCE</scope>
    <source>
        <strain evidence="3">75</strain>
    </source>
</reference>
<dbReference type="Pfam" id="PF02342">
    <property type="entry name" value="TerD"/>
    <property type="match status" value="2"/>
</dbReference>
<evidence type="ECO:0000313" key="3">
    <source>
        <dbReference type="EMBL" id="UZJ24757.1"/>
    </source>
</evidence>
<organism evidence="3 4">
    <name type="scientific">Rhodococcus antarcticus</name>
    <dbReference type="NCBI Taxonomy" id="2987751"/>
    <lineage>
        <taxon>Bacteria</taxon>
        <taxon>Bacillati</taxon>
        <taxon>Actinomycetota</taxon>
        <taxon>Actinomycetes</taxon>
        <taxon>Mycobacteriales</taxon>
        <taxon>Nocardiaceae</taxon>
        <taxon>Rhodococcus</taxon>
    </lineage>
</organism>
<accession>A0ABY6NZE2</accession>
<dbReference type="InterPro" id="IPR003325">
    <property type="entry name" value="TerD"/>
</dbReference>
<dbReference type="InterPro" id="IPR051324">
    <property type="entry name" value="Stress/Tellurium_Resist"/>
</dbReference>
<feature type="domain" description="TerD" evidence="2">
    <location>
        <begin position="28"/>
        <end position="160"/>
    </location>
</feature>
<dbReference type="Proteomes" id="UP001164965">
    <property type="component" value="Chromosome"/>
</dbReference>
<protein>
    <submittedName>
        <fullName evidence="3">TerD family protein</fullName>
    </submittedName>
</protein>
<sequence>MSAPQTLGKGQNAPLTTPSVVLTVEVAAPADLSALLVTSAGTVRSDADFVFYNQPTGPGVRLLHGPWRLEVDLADVPTDIEQIRAVVTLDDATARFGALLPPLARVLDGTGTELFRYAVEGLSTESVVIVLELYRRAGAWKIRAVGQGYAGGFADLVTDHGVSVDPPDAPTATPLASTPPPPAPVPPTPPARPPASPLPAPPGAPFAPPEVQLTKARPVSLSKGQKVTLRKDGGTALTLVQMGLGWDPLRKRSLFGNREAEIDLDASAVLFADRTAVDIAFFNQLSSKDGSVVHQGDNRTGAGDGDDEVLVVDLTRVPVHVTSIVFLVTSYEGQTFQQVDNAFCRLVDHTTGAELARYTLTGGEAATGMIMARVYREGRDWKLEAVGQSIQARNPVQALDQLGDVVR</sequence>
<evidence type="ECO:0000256" key="1">
    <source>
        <dbReference type="SAM" id="MobiDB-lite"/>
    </source>
</evidence>
<feature type="compositionally biased region" description="Pro residues" evidence="1">
    <location>
        <begin position="177"/>
        <end position="208"/>
    </location>
</feature>
<keyword evidence="4" id="KW-1185">Reference proteome</keyword>
<dbReference type="PANTHER" id="PTHR32097:SF17">
    <property type="entry name" value="CAMP-BINDING PROTEIN 1-RELATED"/>
    <property type="match status" value="1"/>
</dbReference>
<dbReference type="PANTHER" id="PTHR32097">
    <property type="entry name" value="CAMP-BINDING PROTEIN 1-RELATED"/>
    <property type="match status" value="1"/>
</dbReference>
<evidence type="ECO:0000259" key="2">
    <source>
        <dbReference type="Pfam" id="PF02342"/>
    </source>
</evidence>
<name>A0ABY6NZE2_9NOCA</name>
<evidence type="ECO:0000313" key="4">
    <source>
        <dbReference type="Proteomes" id="UP001164965"/>
    </source>
</evidence>
<dbReference type="RefSeq" id="WP_265382863.1">
    <property type="nucleotide sequence ID" value="NZ_CP110615.1"/>
</dbReference>
<dbReference type="Gene3D" id="2.60.60.30">
    <property type="entry name" value="sav2460 like domains"/>
    <property type="match status" value="2"/>
</dbReference>
<dbReference type="EMBL" id="CP110615">
    <property type="protein sequence ID" value="UZJ24757.1"/>
    <property type="molecule type" value="Genomic_DNA"/>
</dbReference>
<gene>
    <name evidence="3" type="ORF">RHODO2019_16875</name>
</gene>
<proteinExistence type="predicted"/>
<feature type="region of interest" description="Disordered" evidence="1">
    <location>
        <begin position="164"/>
        <end position="210"/>
    </location>
</feature>
<feature type="domain" description="TerD" evidence="2">
    <location>
        <begin position="219"/>
        <end position="391"/>
    </location>
</feature>